<dbReference type="GO" id="GO:0000155">
    <property type="term" value="F:phosphorelay sensor kinase activity"/>
    <property type="evidence" value="ECO:0007669"/>
    <property type="project" value="InterPro"/>
</dbReference>
<dbReference type="InterPro" id="IPR048760">
    <property type="entry name" value="VP0354-like_sensor_dom"/>
</dbReference>
<evidence type="ECO:0000256" key="9">
    <source>
        <dbReference type="ARBA" id="ARBA00022989"/>
    </source>
</evidence>
<dbReference type="Pfam" id="PF00672">
    <property type="entry name" value="HAMP"/>
    <property type="match status" value="1"/>
</dbReference>
<protein>
    <recommendedName>
        <fullName evidence="3">histidine kinase</fullName>
        <ecNumber evidence="3">2.7.13.3</ecNumber>
    </recommendedName>
</protein>
<evidence type="ECO:0000256" key="11">
    <source>
        <dbReference type="SAM" id="Phobius"/>
    </source>
</evidence>
<dbReference type="SUPFAM" id="SSF47384">
    <property type="entry name" value="Homodimeric domain of signal transducing histidine kinase"/>
    <property type="match status" value="1"/>
</dbReference>
<dbReference type="SMART" id="SM00387">
    <property type="entry name" value="HATPase_c"/>
    <property type="match status" value="1"/>
</dbReference>
<comment type="caution">
    <text evidence="14">The sequence shown here is derived from an EMBL/GenBank/DDBJ whole genome shotgun (WGS) entry which is preliminary data.</text>
</comment>
<dbReference type="InterPro" id="IPR011006">
    <property type="entry name" value="CheY-like_superfamily"/>
</dbReference>
<dbReference type="Pfam" id="PF21623">
    <property type="entry name" value="HK_sensor_dom_bact"/>
    <property type="match status" value="1"/>
</dbReference>
<dbReference type="SUPFAM" id="SSF55874">
    <property type="entry name" value="ATPase domain of HSP90 chaperone/DNA topoisomerase II/histidine kinase"/>
    <property type="match status" value="1"/>
</dbReference>
<dbReference type="PANTHER" id="PTHR43547">
    <property type="entry name" value="TWO-COMPONENT HISTIDINE KINASE"/>
    <property type="match status" value="1"/>
</dbReference>
<dbReference type="Gene3D" id="3.30.565.10">
    <property type="entry name" value="Histidine kinase-like ATPase, C-terminal domain"/>
    <property type="match status" value="1"/>
</dbReference>
<dbReference type="InterPro" id="IPR005467">
    <property type="entry name" value="His_kinase_dom"/>
</dbReference>
<keyword evidence="9 11" id="KW-1133">Transmembrane helix</keyword>
<comment type="catalytic activity">
    <reaction evidence="1">
        <text>ATP + protein L-histidine = ADP + protein N-phospho-L-histidine.</text>
        <dbReference type="EC" id="2.7.13.3"/>
    </reaction>
</comment>
<evidence type="ECO:0000259" key="13">
    <source>
        <dbReference type="PROSITE" id="PS50110"/>
    </source>
</evidence>
<dbReference type="PROSITE" id="PS50109">
    <property type="entry name" value="HIS_KIN"/>
    <property type="match status" value="1"/>
</dbReference>
<dbReference type="InterPro" id="IPR036641">
    <property type="entry name" value="HPT_dom_sf"/>
</dbReference>
<feature type="domain" description="Response regulatory" evidence="13">
    <location>
        <begin position="655"/>
        <end position="765"/>
    </location>
</feature>
<comment type="subcellular location">
    <subcellularLocation>
        <location evidence="2">Cell membrane</location>
        <topology evidence="2">Multi-pass membrane protein</topology>
    </subcellularLocation>
</comment>
<evidence type="ECO:0000256" key="10">
    <source>
        <dbReference type="PROSITE-ProRule" id="PRU00169"/>
    </source>
</evidence>
<proteinExistence type="predicted"/>
<dbReference type="EC" id="2.7.13.3" evidence="3"/>
<feature type="domain" description="Histidine kinase" evidence="12">
    <location>
        <begin position="409"/>
        <end position="630"/>
    </location>
</feature>
<dbReference type="CDD" id="cd06225">
    <property type="entry name" value="HAMP"/>
    <property type="match status" value="1"/>
</dbReference>
<evidence type="ECO:0000256" key="7">
    <source>
        <dbReference type="ARBA" id="ARBA00022692"/>
    </source>
</evidence>
<dbReference type="Gene3D" id="6.10.340.10">
    <property type="match status" value="1"/>
</dbReference>
<keyword evidence="6" id="KW-0808">Transferase</keyword>
<dbReference type="EMBL" id="JAJSON010000025">
    <property type="protein sequence ID" value="MCG9972451.1"/>
    <property type="molecule type" value="Genomic_DNA"/>
</dbReference>
<dbReference type="GO" id="GO:0005524">
    <property type="term" value="F:ATP binding"/>
    <property type="evidence" value="ECO:0007669"/>
    <property type="project" value="UniProtKB-KW"/>
</dbReference>
<dbReference type="FunFam" id="3.30.565.10:FF:000010">
    <property type="entry name" value="Sensor histidine kinase RcsC"/>
    <property type="match status" value="1"/>
</dbReference>
<keyword evidence="5 10" id="KW-0597">Phosphoprotein</keyword>
<dbReference type="AlphaFoldDB" id="A0A9X2A812"/>
<organism evidence="14 15">
    <name type="scientific">Christiangramia crocea</name>
    <dbReference type="NCBI Taxonomy" id="2904124"/>
    <lineage>
        <taxon>Bacteria</taxon>
        <taxon>Pseudomonadati</taxon>
        <taxon>Bacteroidota</taxon>
        <taxon>Flavobacteriia</taxon>
        <taxon>Flavobacteriales</taxon>
        <taxon>Flavobacteriaceae</taxon>
        <taxon>Christiangramia</taxon>
    </lineage>
</organism>
<dbReference type="InterPro" id="IPR003660">
    <property type="entry name" value="HAMP_dom"/>
</dbReference>
<evidence type="ECO:0000256" key="5">
    <source>
        <dbReference type="ARBA" id="ARBA00022553"/>
    </source>
</evidence>
<gene>
    <name evidence="14" type="ORF">LU635_12445</name>
</gene>
<dbReference type="SUPFAM" id="SSF103190">
    <property type="entry name" value="Sensory domain-like"/>
    <property type="match status" value="1"/>
</dbReference>
<sequence>MKFRHSIITRFALFFTALIIFSILLSGYIVFNKASGVIVDYSRDRIRHASEMAEQSFYSLLGEVSNDIAVIANSPTLKEFVEDPSDDSRVAVNELFYITLQNKPSYFQIRWIGVEENGKEIVRYERKENGIYKSDSLQEKGDREYFQKTLELGPGEYYFSQINLNEEYGVISEPFTPTLRAASPIFNNEEQILGVLVINVEMSKLYEDFEQISGNNSEFYLIDANGEYLYSPDKTVQFASQKGNIANFFSDIDMKDQEIYTHDQQFESFHKNDKTFLSFIKELEYFNGSRKIYLVSAIEQEALMKSALMVRSYSLRTLFVVCLFSLIISLIFTSFFSRKIQQITSAISNYDKGIDTDIVLPLNRKDEIGVLASAFTKMKKRIDKNVKELNLSLKKEKQAKEQRDEFLQNMSHEMRTPLNTILGLTQILYKQKPSQSQLPIIKALEKSANNLAGLVYDVLDHQKLVEGRLQIAYQPVDISKLLHDIYSNYQFEAAKKGLKFNLNISEELKNVRFNTDPLRLSQIVTNLVVNSIKYTRKGGISLYAEKIEKEEKIYLQIRIKDTGVGIEEENIHRINDRFFRENEDFSFRNEGYGLGLSIVRQLTGLFGGEIKAKSEKGVGSEFFLKIPIEASPDHHVLKEESEDDQIIPNLNKSYNILYIEDDLPTIEMVKHLLDNEDINLIQLASKKEVLRFLDNESPDLLISDLMLKEENLKTQIVQWYDSGKLKCPIIITSALEPGEFYFDQLVYFQKPYDIDFFKDYVYQVLAENEYKKPDFANLYSNYDNDREKVNKVLNLLHDEFITYLDRIFNAHEKQDQKEWKAINHKLITHVNNLKLMELEKLLPVNISNLNQKKLKGIRSLFAFYMCCFRNERNFNLKVLSS</sequence>
<evidence type="ECO:0000256" key="2">
    <source>
        <dbReference type="ARBA" id="ARBA00004651"/>
    </source>
</evidence>
<evidence type="ECO:0000313" key="14">
    <source>
        <dbReference type="EMBL" id="MCG9972451.1"/>
    </source>
</evidence>
<evidence type="ECO:0000256" key="4">
    <source>
        <dbReference type="ARBA" id="ARBA00022475"/>
    </source>
</evidence>
<dbReference type="InterPro" id="IPR036890">
    <property type="entry name" value="HATPase_C_sf"/>
</dbReference>
<name>A0A9X2A812_9FLAO</name>
<dbReference type="SUPFAM" id="SSF52172">
    <property type="entry name" value="CheY-like"/>
    <property type="match status" value="1"/>
</dbReference>
<dbReference type="PROSITE" id="PS50110">
    <property type="entry name" value="RESPONSE_REGULATORY"/>
    <property type="match status" value="1"/>
</dbReference>
<evidence type="ECO:0000256" key="3">
    <source>
        <dbReference type="ARBA" id="ARBA00012438"/>
    </source>
</evidence>
<dbReference type="CDD" id="cd18773">
    <property type="entry name" value="PDC1_HK_sensor"/>
    <property type="match status" value="1"/>
</dbReference>
<keyword evidence="8" id="KW-0418">Kinase</keyword>
<keyword evidence="11" id="KW-0472">Membrane</keyword>
<dbReference type="InterPro" id="IPR003661">
    <property type="entry name" value="HisK_dim/P_dom"/>
</dbReference>
<keyword evidence="15" id="KW-1185">Reference proteome</keyword>
<dbReference type="Gene3D" id="3.40.50.2300">
    <property type="match status" value="1"/>
</dbReference>
<dbReference type="CDD" id="cd00082">
    <property type="entry name" value="HisKA"/>
    <property type="match status" value="1"/>
</dbReference>
<feature type="modified residue" description="4-aspartylphosphate" evidence="10">
    <location>
        <position position="704"/>
    </location>
</feature>
<evidence type="ECO:0000256" key="1">
    <source>
        <dbReference type="ARBA" id="ARBA00000085"/>
    </source>
</evidence>
<dbReference type="RefSeq" id="WP_240099717.1">
    <property type="nucleotide sequence ID" value="NZ_JAJSON010000025.1"/>
</dbReference>
<keyword evidence="14" id="KW-0547">Nucleotide-binding</keyword>
<dbReference type="InterPro" id="IPR001789">
    <property type="entry name" value="Sig_transdc_resp-reg_receiver"/>
</dbReference>
<evidence type="ECO:0000256" key="8">
    <source>
        <dbReference type="ARBA" id="ARBA00022777"/>
    </source>
</evidence>
<dbReference type="InterPro" id="IPR029151">
    <property type="entry name" value="Sensor-like_sf"/>
</dbReference>
<evidence type="ECO:0000313" key="15">
    <source>
        <dbReference type="Proteomes" id="UP001139344"/>
    </source>
</evidence>
<dbReference type="Pfam" id="PF00512">
    <property type="entry name" value="HisKA"/>
    <property type="match status" value="1"/>
</dbReference>
<dbReference type="InterPro" id="IPR003594">
    <property type="entry name" value="HATPase_dom"/>
</dbReference>
<dbReference type="SUPFAM" id="SSF47226">
    <property type="entry name" value="Histidine-containing phosphotransfer domain, HPT domain"/>
    <property type="match status" value="1"/>
</dbReference>
<dbReference type="InterPro" id="IPR004358">
    <property type="entry name" value="Sig_transdc_His_kin-like_C"/>
</dbReference>
<evidence type="ECO:0000259" key="12">
    <source>
        <dbReference type="PROSITE" id="PS50109"/>
    </source>
</evidence>
<reference evidence="14" key="1">
    <citation type="submission" date="2021-12" db="EMBL/GenBank/DDBJ databases">
        <title>Description of Gramella crocea sp. nov., a new bacterium isolated from activated sludge.</title>
        <authorList>
            <person name="Zhang X."/>
        </authorList>
    </citation>
    <scope>NUCLEOTIDE SEQUENCE</scope>
    <source>
        <strain evidence="14">YB25</strain>
    </source>
</reference>
<dbReference type="InterPro" id="IPR036097">
    <property type="entry name" value="HisK_dim/P_sf"/>
</dbReference>
<dbReference type="PANTHER" id="PTHR43547:SF2">
    <property type="entry name" value="HYBRID SIGNAL TRANSDUCTION HISTIDINE KINASE C"/>
    <property type="match status" value="1"/>
</dbReference>
<dbReference type="GO" id="GO:0005886">
    <property type="term" value="C:plasma membrane"/>
    <property type="evidence" value="ECO:0007669"/>
    <property type="project" value="UniProtKB-SubCell"/>
</dbReference>
<feature type="transmembrane region" description="Helical" evidence="11">
    <location>
        <begin position="313"/>
        <end position="336"/>
    </location>
</feature>
<dbReference type="Gene3D" id="1.10.287.130">
    <property type="match status" value="1"/>
</dbReference>
<dbReference type="PRINTS" id="PR00344">
    <property type="entry name" value="BCTRLSENSOR"/>
</dbReference>
<dbReference type="Gene3D" id="3.30.450.20">
    <property type="entry name" value="PAS domain"/>
    <property type="match status" value="1"/>
</dbReference>
<keyword evidence="4" id="KW-1003">Cell membrane</keyword>
<evidence type="ECO:0000256" key="6">
    <source>
        <dbReference type="ARBA" id="ARBA00022679"/>
    </source>
</evidence>
<keyword evidence="14" id="KW-0067">ATP-binding</keyword>
<keyword evidence="7 11" id="KW-0812">Transmembrane</keyword>
<dbReference type="SMART" id="SM00388">
    <property type="entry name" value="HisKA"/>
    <property type="match status" value="1"/>
</dbReference>
<feature type="transmembrane region" description="Helical" evidence="11">
    <location>
        <begin position="12"/>
        <end position="31"/>
    </location>
</feature>
<accession>A0A9X2A812</accession>
<dbReference type="Pfam" id="PF02518">
    <property type="entry name" value="HATPase_c"/>
    <property type="match status" value="1"/>
</dbReference>
<dbReference type="Proteomes" id="UP001139344">
    <property type="component" value="Unassembled WGS sequence"/>
</dbReference>
<dbReference type="CDD" id="cd00156">
    <property type="entry name" value="REC"/>
    <property type="match status" value="1"/>
</dbReference>